<name>A0ABS2BR47_9NEIS</name>
<protein>
    <submittedName>
        <fullName evidence="2">SDR family oxidoreductase</fullName>
    </submittedName>
</protein>
<accession>A0ABS2BR47</accession>
<dbReference type="InterPro" id="IPR002347">
    <property type="entry name" value="SDR_fam"/>
</dbReference>
<keyword evidence="3" id="KW-1185">Reference proteome</keyword>
<sequence>MQALPRTALVCGGVSGLGHGVAEALRQSGHRVICTSSRPVPPERHDVVPLDLYRPDSVPACLSALAALGDLPDIVVINGPGPAKGTTADLSAQDWADGFQSLWATPLALLSALLPAMAERGWGRVIWVTSVAASRYMPGMAISTSLRAGLHGLVTTLSAEYAAAGLTVNALAPGYHRTERLTQLGLDATVLARIPAGRLGGSDEFGQCAAFLASDAAGYVTGQVLVCDGGWQHGSAATISTFKE</sequence>
<dbReference type="SUPFAM" id="SSF51735">
    <property type="entry name" value="NAD(P)-binding Rossmann-fold domains"/>
    <property type="match status" value="1"/>
</dbReference>
<evidence type="ECO:0000256" key="1">
    <source>
        <dbReference type="ARBA" id="ARBA00006484"/>
    </source>
</evidence>
<dbReference type="InterPro" id="IPR036291">
    <property type="entry name" value="NAD(P)-bd_dom_sf"/>
</dbReference>
<evidence type="ECO:0000313" key="3">
    <source>
        <dbReference type="Proteomes" id="UP000809431"/>
    </source>
</evidence>
<comment type="caution">
    <text evidence="2">The sequence shown here is derived from an EMBL/GenBank/DDBJ whole genome shotgun (WGS) entry which is preliminary data.</text>
</comment>
<comment type="similarity">
    <text evidence="1">Belongs to the short-chain dehydrogenases/reductases (SDR) family.</text>
</comment>
<dbReference type="InterPro" id="IPR050259">
    <property type="entry name" value="SDR"/>
</dbReference>
<evidence type="ECO:0000313" key="2">
    <source>
        <dbReference type="EMBL" id="MBM3117910.1"/>
    </source>
</evidence>
<dbReference type="PANTHER" id="PTHR42879">
    <property type="entry name" value="3-OXOACYL-(ACYL-CARRIER-PROTEIN) REDUCTASE"/>
    <property type="match status" value="1"/>
</dbReference>
<dbReference type="PANTHER" id="PTHR42879:SF6">
    <property type="entry name" value="NADPH-DEPENDENT REDUCTASE BACG"/>
    <property type="match status" value="1"/>
</dbReference>
<dbReference type="EMBL" id="JAESND010000017">
    <property type="protein sequence ID" value="MBM3117910.1"/>
    <property type="molecule type" value="Genomic_DNA"/>
</dbReference>
<dbReference type="PRINTS" id="PR00081">
    <property type="entry name" value="GDHRDH"/>
</dbReference>
<dbReference type="Pfam" id="PF13561">
    <property type="entry name" value="adh_short_C2"/>
    <property type="match status" value="1"/>
</dbReference>
<proteinExistence type="inferred from homology"/>
<organism evidence="2 3">
    <name type="scientific">Jeongeupia naejangsanensis</name>
    <dbReference type="NCBI Taxonomy" id="613195"/>
    <lineage>
        <taxon>Bacteria</taxon>
        <taxon>Pseudomonadati</taxon>
        <taxon>Pseudomonadota</taxon>
        <taxon>Betaproteobacteria</taxon>
        <taxon>Neisseriales</taxon>
        <taxon>Chitinibacteraceae</taxon>
        <taxon>Jeongeupia</taxon>
    </lineage>
</organism>
<gene>
    <name evidence="2" type="ORF">JMJ54_18905</name>
</gene>
<reference evidence="2 3" key="1">
    <citation type="submission" date="2021-01" db="EMBL/GenBank/DDBJ databases">
        <title>Draft Genome Sequence and Polyhydroxyalkanoate Biosynthetic Potential of Jeongeupia naejangsanensis Type Strain DSM 24253.</title>
        <authorList>
            <person name="Turrini P."/>
            <person name="Artuso I."/>
            <person name="Lugli G.A."/>
            <person name="Frangipani E."/>
            <person name="Ventura M."/>
            <person name="Visca P."/>
        </authorList>
    </citation>
    <scope>NUCLEOTIDE SEQUENCE [LARGE SCALE GENOMIC DNA]</scope>
    <source>
        <strain evidence="2 3">DSM 24253</strain>
    </source>
</reference>
<dbReference type="RefSeq" id="WP_203540091.1">
    <property type="nucleotide sequence ID" value="NZ_JAESND010000017.1"/>
</dbReference>
<dbReference type="Gene3D" id="3.40.50.720">
    <property type="entry name" value="NAD(P)-binding Rossmann-like Domain"/>
    <property type="match status" value="1"/>
</dbReference>
<dbReference type="Proteomes" id="UP000809431">
    <property type="component" value="Unassembled WGS sequence"/>
</dbReference>